<dbReference type="InterPro" id="IPR011050">
    <property type="entry name" value="Pectin_lyase_fold/virulence"/>
</dbReference>
<feature type="domain" description="SLH" evidence="1">
    <location>
        <begin position="376"/>
        <end position="439"/>
    </location>
</feature>
<feature type="domain" description="SLH" evidence="1">
    <location>
        <begin position="500"/>
        <end position="563"/>
    </location>
</feature>
<dbReference type="InterPro" id="IPR001119">
    <property type="entry name" value="SLH_dom"/>
</dbReference>
<evidence type="ECO:0000259" key="1">
    <source>
        <dbReference type="PROSITE" id="PS51272"/>
    </source>
</evidence>
<dbReference type="NCBIfam" id="TIGR03804">
    <property type="entry name" value="para_beta_helix"/>
    <property type="match status" value="3"/>
</dbReference>
<name>U7QF69_9CYAN</name>
<dbReference type="InterPro" id="IPR012334">
    <property type="entry name" value="Pectin_lyas_fold"/>
</dbReference>
<protein>
    <recommendedName>
        <fullName evidence="1">SLH domain-containing protein</fullName>
    </recommendedName>
</protein>
<proteinExistence type="predicted"/>
<comment type="caution">
    <text evidence="2">The sequence shown here is derived from an EMBL/GenBank/DDBJ whole genome shotgun (WGS) entry which is preliminary data.</text>
</comment>
<reference evidence="2 3" key="1">
    <citation type="journal article" date="2013" name="Front. Microbiol.">
        <title>Comparative genomic analyses of the cyanobacterium, Lyngbya aestuarii BL J, a powerful hydrogen producer.</title>
        <authorList>
            <person name="Kothari A."/>
            <person name="Vaughn M."/>
            <person name="Garcia-Pichel F."/>
        </authorList>
    </citation>
    <scope>NUCLEOTIDE SEQUENCE [LARGE SCALE GENOMIC DNA]</scope>
    <source>
        <strain evidence="2 3">BL J</strain>
    </source>
</reference>
<evidence type="ECO:0000313" key="2">
    <source>
        <dbReference type="EMBL" id="ERT06548.1"/>
    </source>
</evidence>
<dbReference type="Pfam" id="PF00395">
    <property type="entry name" value="SLH"/>
    <property type="match status" value="3"/>
</dbReference>
<dbReference type="SMART" id="SM00710">
    <property type="entry name" value="PbH1"/>
    <property type="match status" value="6"/>
</dbReference>
<dbReference type="InterPro" id="IPR022441">
    <property type="entry name" value="Para_beta_helix_rpt-2"/>
</dbReference>
<keyword evidence="3" id="KW-1185">Reference proteome</keyword>
<dbReference type="SUPFAM" id="SSF51126">
    <property type="entry name" value="Pectin lyase-like"/>
    <property type="match status" value="1"/>
</dbReference>
<dbReference type="Proteomes" id="UP000017127">
    <property type="component" value="Unassembled WGS sequence"/>
</dbReference>
<dbReference type="PANTHER" id="PTHR43308">
    <property type="entry name" value="OUTER MEMBRANE PROTEIN ALPHA-RELATED"/>
    <property type="match status" value="1"/>
</dbReference>
<evidence type="ECO:0000313" key="3">
    <source>
        <dbReference type="Proteomes" id="UP000017127"/>
    </source>
</evidence>
<dbReference type="PROSITE" id="PS51272">
    <property type="entry name" value="SLH"/>
    <property type="match status" value="3"/>
</dbReference>
<dbReference type="OrthoDB" id="9759810at2"/>
<dbReference type="InterPro" id="IPR011459">
    <property type="entry name" value="DUF1565"/>
</dbReference>
<dbReference type="PANTHER" id="PTHR43308:SF5">
    <property type="entry name" value="S-LAYER PROTEIN _ PEPTIDOGLYCAN ENDO-BETA-N-ACETYLGLUCOSAMINIDASE"/>
    <property type="match status" value="1"/>
</dbReference>
<dbReference type="EMBL" id="AUZM01000035">
    <property type="protein sequence ID" value="ERT06548.1"/>
    <property type="molecule type" value="Genomic_DNA"/>
</dbReference>
<feature type="domain" description="SLH" evidence="1">
    <location>
        <begin position="440"/>
        <end position="499"/>
    </location>
</feature>
<organism evidence="2 3">
    <name type="scientific">Lyngbya aestuarii BL J</name>
    <dbReference type="NCBI Taxonomy" id="1348334"/>
    <lineage>
        <taxon>Bacteria</taxon>
        <taxon>Bacillati</taxon>
        <taxon>Cyanobacteriota</taxon>
        <taxon>Cyanophyceae</taxon>
        <taxon>Oscillatoriophycideae</taxon>
        <taxon>Oscillatoriales</taxon>
        <taxon>Microcoleaceae</taxon>
        <taxon>Lyngbya</taxon>
    </lineage>
</organism>
<dbReference type="InterPro" id="IPR006626">
    <property type="entry name" value="PbH1"/>
</dbReference>
<dbReference type="Gene3D" id="2.160.20.10">
    <property type="entry name" value="Single-stranded right-handed beta-helix, Pectin lyase-like"/>
    <property type="match status" value="1"/>
</dbReference>
<accession>U7QF69</accession>
<dbReference type="InterPro" id="IPR051465">
    <property type="entry name" value="Cell_Envelope_Struct_Comp"/>
</dbReference>
<dbReference type="AlphaFoldDB" id="U7QF69"/>
<gene>
    <name evidence="2" type="ORF">M595_3498</name>
</gene>
<dbReference type="Pfam" id="PF07602">
    <property type="entry name" value="DUF1565"/>
    <property type="match status" value="1"/>
</dbReference>
<sequence length="571" mass="61340">MNDPLKNSMTKPCFPLQVFTKRPSPFVFYGERIRQLTLTLILGVTASVGTPTPTNAQPSPAFRGRFSQTPQPQQLVQAQIIYVDPVNGVDSDTSGNQANPFRTITSALQKATSGVTVQLAPGTYSRQTGEIFPLSVPDGVVLVGDASNNGQNVVITGGGNFVSPTFARQNITLRSEGNSQISGITVTNPNTRGTALWVESSTPTITSSTFVNSKRDGIFISAEGNPKVENNIFIQNEGNGISVARSGQGEIRSNLFQNTGFAISINDQAAPQVLENQIIENRDGIVVSHAAQPILRNNLIENNSRDGVVAIAQSQPNLGTSENPGNNIIRNNGRYDVYNATRGNTLFAVGNEIDQSRISGAVEFVAASVNAPNVDLNVGTLSDLRGHWAQPYIEALVTQGIMSGFDDGSFRPDEPITRVQFATVVQKAFSPAPQQPAANFSDVSQNFWGYNAIQTAYRAGFLSGYPDGQFKPNEQLTRIQGIVGLAKGLGYTSENTNVLSVYQDFNEIPNWALQAVAGATQKQLIVNYPQQNQLNPNQVATRADIAAFVYQALVNAGKAQAIDSPYLVSNP</sequence>